<protein>
    <recommendedName>
        <fullName evidence="3">Sulfotransferase</fullName>
    </recommendedName>
</protein>
<dbReference type="Proteomes" id="UP001055712">
    <property type="component" value="Unassembled WGS sequence"/>
</dbReference>
<dbReference type="OrthoDB" id="48731at2759"/>
<accession>A0A9D4TRU1</accession>
<gene>
    <name evidence="1" type="ORF">D9Q98_010451</name>
</gene>
<reference evidence="1" key="2">
    <citation type="submission" date="2020-11" db="EMBL/GenBank/DDBJ databases">
        <authorList>
            <person name="Cecchin M."/>
            <person name="Marcolungo L."/>
            <person name="Rossato M."/>
            <person name="Girolomoni L."/>
            <person name="Cosentino E."/>
            <person name="Cuine S."/>
            <person name="Li-Beisson Y."/>
            <person name="Delledonne M."/>
            <person name="Ballottari M."/>
        </authorList>
    </citation>
    <scope>NUCLEOTIDE SEQUENCE</scope>
    <source>
        <strain evidence="1">211/11P</strain>
        <tissue evidence="1">Whole cell</tissue>
    </source>
</reference>
<sequence length="332" mass="37305">MSMAGILLCATTWSHNLAPTQPAPTLSVASPLRLYGSVTKHGPVVGLSQLASLFQAENTTTARLAGQLYYPHSWRTQRLLGRRPEHEGRLCGLMYSDSLKIILVKSAKTAGSSLLAFFKDCKSLGPDDAPLSWRCLTPLNFGNATQVMHVMDVWHEYFVFGFGRNVLTRSISQYHYLTTFMNPECIPSWLEYCQDPYVLGDICEARRDKCCDSVATPVHQYLHVHPQANCLMTQQGKTAVDWIGRVEHFDDDFAELVSILNARPGVPSLPPVQPVKANYNASPCDAHHRKLRWQLRNGTENPCDKMELYQGQHSHCYTSITKFYADDLALLM</sequence>
<dbReference type="EMBL" id="SIDB01000005">
    <property type="protein sequence ID" value="KAI3432868.1"/>
    <property type="molecule type" value="Genomic_DNA"/>
</dbReference>
<name>A0A9D4TRU1_CHLVU</name>
<proteinExistence type="predicted"/>
<organism evidence="1 2">
    <name type="scientific">Chlorella vulgaris</name>
    <name type="common">Green alga</name>
    <dbReference type="NCBI Taxonomy" id="3077"/>
    <lineage>
        <taxon>Eukaryota</taxon>
        <taxon>Viridiplantae</taxon>
        <taxon>Chlorophyta</taxon>
        <taxon>core chlorophytes</taxon>
        <taxon>Trebouxiophyceae</taxon>
        <taxon>Chlorellales</taxon>
        <taxon>Chlorellaceae</taxon>
        <taxon>Chlorella clade</taxon>
        <taxon>Chlorella</taxon>
    </lineage>
</organism>
<reference evidence="1" key="1">
    <citation type="journal article" date="2019" name="Plant J.">
        <title>Chlorella vulgaris genome assembly and annotation reveals the molecular basis for metabolic acclimation to high light conditions.</title>
        <authorList>
            <person name="Cecchin M."/>
            <person name="Marcolungo L."/>
            <person name="Rossato M."/>
            <person name="Girolomoni L."/>
            <person name="Cosentino E."/>
            <person name="Cuine S."/>
            <person name="Li-Beisson Y."/>
            <person name="Delledonne M."/>
            <person name="Ballottari M."/>
        </authorList>
    </citation>
    <scope>NUCLEOTIDE SEQUENCE</scope>
    <source>
        <strain evidence="1">211/11P</strain>
    </source>
</reference>
<comment type="caution">
    <text evidence="1">The sequence shown here is derived from an EMBL/GenBank/DDBJ whole genome shotgun (WGS) entry which is preliminary data.</text>
</comment>
<evidence type="ECO:0008006" key="3">
    <source>
        <dbReference type="Google" id="ProtNLM"/>
    </source>
</evidence>
<keyword evidence="2" id="KW-1185">Reference proteome</keyword>
<evidence type="ECO:0000313" key="1">
    <source>
        <dbReference type="EMBL" id="KAI3432868.1"/>
    </source>
</evidence>
<dbReference type="AlphaFoldDB" id="A0A9D4TRU1"/>
<evidence type="ECO:0000313" key="2">
    <source>
        <dbReference type="Proteomes" id="UP001055712"/>
    </source>
</evidence>